<organism evidence="3 4">
    <name type="scientific">Pedococcus aerophilus</name>
    <dbReference type="NCBI Taxonomy" id="436356"/>
    <lineage>
        <taxon>Bacteria</taxon>
        <taxon>Bacillati</taxon>
        <taxon>Actinomycetota</taxon>
        <taxon>Actinomycetes</taxon>
        <taxon>Micrococcales</taxon>
        <taxon>Intrasporangiaceae</taxon>
        <taxon>Pedococcus</taxon>
    </lineage>
</organism>
<protein>
    <recommendedName>
        <fullName evidence="5">DNA translocase FtsK 4TM region domain-containing protein</fullName>
    </recommendedName>
</protein>
<feature type="compositionally biased region" description="Low complexity" evidence="1">
    <location>
        <begin position="249"/>
        <end position="262"/>
    </location>
</feature>
<evidence type="ECO:0000256" key="2">
    <source>
        <dbReference type="SAM" id="Phobius"/>
    </source>
</evidence>
<dbReference type="EMBL" id="BAAARN010000004">
    <property type="protein sequence ID" value="GAA2738459.1"/>
    <property type="molecule type" value="Genomic_DNA"/>
</dbReference>
<feature type="compositionally biased region" description="Basic and acidic residues" evidence="1">
    <location>
        <begin position="235"/>
        <end position="248"/>
    </location>
</feature>
<accession>A0ABP6H8Y7</accession>
<reference evidence="4" key="1">
    <citation type="journal article" date="2019" name="Int. J. Syst. Evol. Microbiol.">
        <title>The Global Catalogue of Microorganisms (GCM) 10K type strain sequencing project: providing services to taxonomists for standard genome sequencing and annotation.</title>
        <authorList>
            <consortium name="The Broad Institute Genomics Platform"/>
            <consortium name="The Broad Institute Genome Sequencing Center for Infectious Disease"/>
            <person name="Wu L."/>
            <person name="Ma J."/>
        </authorList>
    </citation>
    <scope>NUCLEOTIDE SEQUENCE [LARGE SCALE GENOMIC DNA]</scope>
    <source>
        <strain evidence="4">JCM 16378</strain>
    </source>
</reference>
<keyword evidence="2" id="KW-0812">Transmembrane</keyword>
<evidence type="ECO:0000313" key="4">
    <source>
        <dbReference type="Proteomes" id="UP001501326"/>
    </source>
</evidence>
<feature type="transmembrane region" description="Helical" evidence="2">
    <location>
        <begin position="76"/>
        <end position="96"/>
    </location>
</feature>
<feature type="transmembrane region" description="Helical" evidence="2">
    <location>
        <begin position="108"/>
        <end position="132"/>
    </location>
</feature>
<feature type="compositionally biased region" description="Acidic residues" evidence="1">
    <location>
        <begin position="221"/>
        <end position="234"/>
    </location>
</feature>
<name>A0ABP6H8Y7_9MICO</name>
<evidence type="ECO:0000313" key="3">
    <source>
        <dbReference type="EMBL" id="GAA2738459.1"/>
    </source>
</evidence>
<comment type="caution">
    <text evidence="3">The sequence shown here is derived from an EMBL/GenBank/DDBJ whole genome shotgun (WGS) entry which is preliminary data.</text>
</comment>
<feature type="transmembrane region" description="Helical" evidence="2">
    <location>
        <begin position="12"/>
        <end position="34"/>
    </location>
</feature>
<evidence type="ECO:0000256" key="1">
    <source>
        <dbReference type="SAM" id="MobiDB-lite"/>
    </source>
</evidence>
<feature type="region of interest" description="Disordered" evidence="1">
    <location>
        <begin position="201"/>
        <end position="262"/>
    </location>
</feature>
<dbReference type="Proteomes" id="UP001501326">
    <property type="component" value="Unassembled WGS sequence"/>
</dbReference>
<evidence type="ECO:0008006" key="5">
    <source>
        <dbReference type="Google" id="ProtNLM"/>
    </source>
</evidence>
<gene>
    <name evidence="3" type="ORF">GCM10009867_29740</name>
</gene>
<keyword evidence="2" id="KW-1133">Transmembrane helix</keyword>
<keyword evidence="4" id="KW-1185">Reference proteome</keyword>
<keyword evidence="2" id="KW-0472">Membrane</keyword>
<proteinExistence type="predicted"/>
<dbReference type="RefSeq" id="WP_344194841.1">
    <property type="nucleotide sequence ID" value="NZ_BAAARN010000004.1"/>
</dbReference>
<feature type="transmembrane region" description="Helical" evidence="2">
    <location>
        <begin position="160"/>
        <end position="178"/>
    </location>
</feature>
<sequence>MLAKARDLDGPQVWFLTVRVAEIGVAVLLLGAFLEARYAWTVGAQFSGSGPVAETGVSLIQRITGMALFGGYRMPVTLLVSVFALAGLLVIVHRCQPVSHTRVLRWEWLTLWAVATLLALAATLVGVVALFADSPFDSPDPSVIEDNFGPGYHEQVVTNLSWPLGVLLLLLPLGLWWARLPDMDELEDALAGREQAVPGHAVPDAAAPFERSGGWRRSSTDDDSIFVDDVEQIDPVERLSPRGADRGDGSSSSGYEGYFRRP</sequence>